<protein>
    <submittedName>
        <fullName evidence="1">Putative UvsX RecA-like recombination protein</fullName>
    </submittedName>
</protein>
<name>A0A1W6DXY1_9CAUD</name>
<dbReference type="InterPro" id="IPR027417">
    <property type="entry name" value="P-loop_NTPase"/>
</dbReference>
<dbReference type="EMBL" id="KY914485">
    <property type="protein sequence ID" value="ARK07867.1"/>
    <property type="molecule type" value="Genomic_DNA"/>
</dbReference>
<reference evidence="1 2" key="1">
    <citation type="submission" date="2017-04" db="EMBL/GenBank/DDBJ databases">
        <title>Complete genome sequence and characterization of temperature-dependent bacteriophage phiA8-29 infecting Aeromonas.</title>
        <authorList>
            <person name="He Y."/>
            <person name="Yang H."/>
        </authorList>
    </citation>
    <scope>NUCLEOTIDE SEQUENCE [LARGE SCALE GENOMIC DNA]</scope>
</reference>
<organism evidence="1 2">
    <name type="scientific">Aeromonas phage phiA8-29</name>
    <dbReference type="NCBI Taxonomy" id="1978922"/>
    <lineage>
        <taxon>Viruses</taxon>
        <taxon>Duplodnaviria</taxon>
        <taxon>Heunggongvirae</taxon>
        <taxon>Uroviricota</taxon>
        <taxon>Caudoviricetes</taxon>
        <taxon>Pantevenvirales</taxon>
        <taxon>Ackermannviridae</taxon>
        <taxon>Tedavirus</taxon>
        <taxon>Tedavirus A829</taxon>
    </lineage>
</organism>
<gene>
    <name evidence="1" type="ORF">phiA829_047</name>
</gene>
<keyword evidence="2" id="KW-1185">Reference proteome</keyword>
<evidence type="ECO:0000313" key="2">
    <source>
        <dbReference type="Proteomes" id="UP000221506"/>
    </source>
</evidence>
<dbReference type="Proteomes" id="UP000221506">
    <property type="component" value="Segment"/>
</dbReference>
<dbReference type="SUPFAM" id="SSF52540">
    <property type="entry name" value="P-loop containing nucleoside triphosphate hydrolases"/>
    <property type="match status" value="1"/>
</dbReference>
<accession>A0A1W6DXY1</accession>
<proteinExistence type="predicted"/>
<evidence type="ECO:0000313" key="1">
    <source>
        <dbReference type="EMBL" id="ARK07867.1"/>
    </source>
</evidence>
<dbReference type="Gene3D" id="3.40.50.300">
    <property type="entry name" value="P-loop containing nucleotide triphosphate hydrolases"/>
    <property type="match status" value="1"/>
</dbReference>
<sequence length="372" mass="41340">MAKKPTSALTEKLIKLASKNVQHPVSVLSESGFTEKEIVCLLPVPALNLAHSGRMWGPGAGMSYGSHQIVGESKTFKTLFGIIQVAAFLDAHADATAIYLNSEFGANEDYWKACGVDMNRVVEIPVASVEEMMNVAIPILESLTPEEKVIFFTDSIGQLGSKKEMENAMKGEAGKQDFTRAKSLNSFWRLAVPLINLAKVPYIWIGGMYDTTDEYNPVALSGGKKGELGSDSVWLVTKSKNKDKVEGKEVQTGWVFNVKIHKSRFVREGLVIPVCVRYDGGIDRYHGIVEFGRLVGAIEMPRNGWYVRSEDLGFFNEKQLAKSQMTPEWFEELLKNSDFNEMISKRFQVSKDSLLNPVTENIIAEDGEIAEE</sequence>